<evidence type="ECO:0000313" key="2">
    <source>
        <dbReference type="Proteomes" id="UP000521943"/>
    </source>
</evidence>
<gene>
    <name evidence="1" type="ORF">DFP72DRAFT_823428</name>
</gene>
<dbReference type="SUPFAM" id="SSF52047">
    <property type="entry name" value="RNI-like"/>
    <property type="match status" value="1"/>
</dbReference>
<protein>
    <recommendedName>
        <fullName evidence="3">F-box domain-containing protein</fullName>
    </recommendedName>
</protein>
<reference evidence="1 2" key="1">
    <citation type="submission" date="2020-07" db="EMBL/GenBank/DDBJ databases">
        <title>Comparative genomics of pyrophilous fungi reveals a link between fire events and developmental genes.</title>
        <authorList>
            <consortium name="DOE Joint Genome Institute"/>
            <person name="Steindorff A.S."/>
            <person name="Carver A."/>
            <person name="Calhoun S."/>
            <person name="Stillman K."/>
            <person name="Liu H."/>
            <person name="Lipzen A."/>
            <person name="Pangilinan J."/>
            <person name="Labutti K."/>
            <person name="Bruns T.D."/>
            <person name="Grigoriev I.V."/>
        </authorList>
    </citation>
    <scope>NUCLEOTIDE SEQUENCE [LARGE SCALE GENOMIC DNA]</scope>
    <source>
        <strain evidence="1 2">CBS 144469</strain>
    </source>
</reference>
<comment type="caution">
    <text evidence="1">The sequence shown here is derived from an EMBL/GenBank/DDBJ whole genome shotgun (WGS) entry which is preliminary data.</text>
</comment>
<dbReference type="Gene3D" id="3.80.10.10">
    <property type="entry name" value="Ribonuclease Inhibitor"/>
    <property type="match status" value="1"/>
</dbReference>
<evidence type="ECO:0000313" key="1">
    <source>
        <dbReference type="EMBL" id="KAF6746073.1"/>
    </source>
</evidence>
<organism evidence="1 2">
    <name type="scientific">Ephemerocybe angulata</name>
    <dbReference type="NCBI Taxonomy" id="980116"/>
    <lineage>
        <taxon>Eukaryota</taxon>
        <taxon>Fungi</taxon>
        <taxon>Dikarya</taxon>
        <taxon>Basidiomycota</taxon>
        <taxon>Agaricomycotina</taxon>
        <taxon>Agaricomycetes</taxon>
        <taxon>Agaricomycetidae</taxon>
        <taxon>Agaricales</taxon>
        <taxon>Agaricineae</taxon>
        <taxon>Psathyrellaceae</taxon>
        <taxon>Ephemerocybe</taxon>
    </lineage>
</organism>
<dbReference type="InterPro" id="IPR032675">
    <property type="entry name" value="LRR_dom_sf"/>
</dbReference>
<feature type="non-terminal residue" evidence="1">
    <location>
        <position position="268"/>
    </location>
</feature>
<evidence type="ECO:0008006" key="3">
    <source>
        <dbReference type="Google" id="ProtNLM"/>
    </source>
</evidence>
<dbReference type="AlphaFoldDB" id="A0A8H6LW36"/>
<dbReference type="Proteomes" id="UP000521943">
    <property type="component" value="Unassembled WGS sequence"/>
</dbReference>
<sequence length="268" mass="30173">MTIGALNWEERTQAAFNRPREPFVNNLSPDIMIEVFHLHAAMALPTAYHPNGPQRPWIDVTHVCQYWRAVALSSPGLWTHVSSYSHPELARLSLARSGNALLQVDYPGPFNHSLEPVLSEALSQSARVRSLQLSDHPHLQNVLDTLEDGRNLEVLSLADYRWKAPELPKKFLAGVAPRLTFLRLVGITTRWDDLPLNVGLTHLTIRGTPASIRPTIGTLTRSLAQLPHLQYLELFDFLPHTKKNPIAHPSVNMNPILSLPQLQQVYLQ</sequence>
<keyword evidence="2" id="KW-1185">Reference proteome</keyword>
<accession>A0A8H6LW36</accession>
<proteinExistence type="predicted"/>
<dbReference type="OrthoDB" id="2884925at2759"/>
<name>A0A8H6LW36_9AGAR</name>
<dbReference type="EMBL" id="JACGCI010000096">
    <property type="protein sequence ID" value="KAF6746073.1"/>
    <property type="molecule type" value="Genomic_DNA"/>
</dbReference>